<keyword evidence="5" id="KW-1185">Reference proteome</keyword>
<dbReference type="GO" id="GO:0005634">
    <property type="term" value="C:nucleus"/>
    <property type="evidence" value="ECO:0007669"/>
    <property type="project" value="TreeGrafter"/>
</dbReference>
<dbReference type="Pfam" id="PF00443">
    <property type="entry name" value="UCH"/>
    <property type="match status" value="1"/>
</dbReference>
<evidence type="ECO:0000256" key="2">
    <source>
        <dbReference type="SAM" id="MobiDB-lite"/>
    </source>
</evidence>
<name>A0A9N9QHT6_9CUCU</name>
<dbReference type="PANTHER" id="PTHR24006">
    <property type="entry name" value="UBIQUITIN CARBOXYL-TERMINAL HYDROLASE"/>
    <property type="match status" value="1"/>
</dbReference>
<evidence type="ECO:0000256" key="1">
    <source>
        <dbReference type="ARBA" id="ARBA00009085"/>
    </source>
</evidence>
<feature type="region of interest" description="Disordered" evidence="2">
    <location>
        <begin position="645"/>
        <end position="681"/>
    </location>
</feature>
<dbReference type="GO" id="GO:0004843">
    <property type="term" value="F:cysteine-type deubiquitinase activity"/>
    <property type="evidence" value="ECO:0007669"/>
    <property type="project" value="InterPro"/>
</dbReference>
<feature type="compositionally biased region" description="Low complexity" evidence="2">
    <location>
        <begin position="672"/>
        <end position="681"/>
    </location>
</feature>
<dbReference type="InterPro" id="IPR001394">
    <property type="entry name" value="Peptidase_C19_UCH"/>
</dbReference>
<evidence type="ECO:0000259" key="3">
    <source>
        <dbReference type="PROSITE" id="PS50235"/>
    </source>
</evidence>
<evidence type="ECO:0000313" key="4">
    <source>
        <dbReference type="EMBL" id="CAG9771034.1"/>
    </source>
</evidence>
<dbReference type="PANTHER" id="PTHR24006:SF908">
    <property type="entry name" value="DEUBIQUITINATING APOPTOTIC INHIBITOR, ISOFORM A"/>
    <property type="match status" value="1"/>
</dbReference>
<dbReference type="AlphaFoldDB" id="A0A9N9QHT6"/>
<dbReference type="EMBL" id="OU892282">
    <property type="protein sequence ID" value="CAG9771034.1"/>
    <property type="molecule type" value="Genomic_DNA"/>
</dbReference>
<comment type="similarity">
    <text evidence="1">Belongs to the peptidase C19 family.</text>
</comment>
<feature type="domain" description="USP" evidence="3">
    <location>
        <begin position="302"/>
        <end position="612"/>
    </location>
</feature>
<dbReference type="InterPro" id="IPR050164">
    <property type="entry name" value="Peptidase_C19"/>
</dbReference>
<proteinExistence type="inferred from homology"/>
<dbReference type="Proteomes" id="UP001152799">
    <property type="component" value="Chromosome 6"/>
</dbReference>
<dbReference type="PROSITE" id="PS50235">
    <property type="entry name" value="USP_3"/>
    <property type="match status" value="1"/>
</dbReference>
<dbReference type="InterPro" id="IPR018200">
    <property type="entry name" value="USP_CS"/>
</dbReference>
<evidence type="ECO:0000313" key="5">
    <source>
        <dbReference type="Proteomes" id="UP001152799"/>
    </source>
</evidence>
<dbReference type="PROSITE" id="PS00972">
    <property type="entry name" value="USP_1"/>
    <property type="match status" value="1"/>
</dbReference>
<protein>
    <recommendedName>
        <fullName evidence="3">USP domain-containing protein</fullName>
    </recommendedName>
</protein>
<organism evidence="4 5">
    <name type="scientific">Ceutorhynchus assimilis</name>
    <name type="common">cabbage seed weevil</name>
    <dbReference type="NCBI Taxonomy" id="467358"/>
    <lineage>
        <taxon>Eukaryota</taxon>
        <taxon>Metazoa</taxon>
        <taxon>Ecdysozoa</taxon>
        <taxon>Arthropoda</taxon>
        <taxon>Hexapoda</taxon>
        <taxon>Insecta</taxon>
        <taxon>Pterygota</taxon>
        <taxon>Neoptera</taxon>
        <taxon>Endopterygota</taxon>
        <taxon>Coleoptera</taxon>
        <taxon>Polyphaga</taxon>
        <taxon>Cucujiformia</taxon>
        <taxon>Curculionidae</taxon>
        <taxon>Ceutorhynchinae</taxon>
        <taxon>Ceutorhynchus</taxon>
    </lineage>
</organism>
<dbReference type="Gene3D" id="3.90.70.10">
    <property type="entry name" value="Cysteine proteinases"/>
    <property type="match status" value="1"/>
</dbReference>
<sequence length="681" mass="76444">MAVKQKNVVSPVAPTTEVRLQIILRVLQDIQARDGTHVNLYSQIVKGLGSVLVPNDPVAYMKFIEDVKSVQTILMKANENKEVMFVTLKALYDEISNPHLNPTPVMSIVLQLINTEMLPGAVKFILDANYPEQNLERALFTLCTWLTKWTWTDNLGPLVLAFMKGLEQEHYYDILVDVTLSTIEPLFKLLILPSSRYCVYPVVNHMLTRVQHSPQVFHKILPDAPKVINILAKDELSDQYLLPLVNLYSTLMDHFSGYDELYEPLRQALSAFVIPYKNTLNCQSWSYSAPLPPAPRSANEKVGLYNLGNTCYMNSVLQALYMTKCFRNNVLLHQNLLMPPLFSKLQVLFALLQHSKKICLSPNDILTLLRPPGFVLGHQHDSSEFLGFLLDTLHEQEKNVALAGNGFASGDGIDEAAAVIAPLDCQTVVQQSFGGQTVTVSHCEACGTKSEKLDYFRDLQLSFPQNCANPSVQDLLGYFLESEKLCGDNQYRCDVCQRLTDGQRITKIVSSPTHLVLTLKHFRYDPTSQTRTKLLQGVNLDNRICLSDTFFDLYAAVVHYGSSVDSGHYYTFAKDSTGWFKFNDSAVTKTTEETLHLLKPPETPYILFYLREDLVEPEDLPCEGLSNALKLAVNKDNSESVLRLPMIRDNNRDNSRKNDDPPPPGCGGGGFNSPSGNMFVC</sequence>
<gene>
    <name evidence="4" type="ORF">CEUTPL_LOCUS11476</name>
</gene>
<dbReference type="InterPro" id="IPR038765">
    <property type="entry name" value="Papain-like_cys_pep_sf"/>
</dbReference>
<dbReference type="SUPFAM" id="SSF54001">
    <property type="entry name" value="Cysteine proteinases"/>
    <property type="match status" value="1"/>
</dbReference>
<dbReference type="GO" id="GO:0016579">
    <property type="term" value="P:protein deubiquitination"/>
    <property type="evidence" value="ECO:0007669"/>
    <property type="project" value="InterPro"/>
</dbReference>
<accession>A0A9N9QHT6</accession>
<dbReference type="Pfam" id="PF21246">
    <property type="entry name" value="Usp38-like_N"/>
    <property type="match status" value="1"/>
</dbReference>
<reference evidence="4" key="1">
    <citation type="submission" date="2022-01" db="EMBL/GenBank/DDBJ databases">
        <authorList>
            <person name="King R."/>
        </authorList>
    </citation>
    <scope>NUCLEOTIDE SEQUENCE</scope>
</reference>
<feature type="compositionally biased region" description="Basic and acidic residues" evidence="2">
    <location>
        <begin position="649"/>
        <end position="660"/>
    </location>
</feature>
<dbReference type="GO" id="GO:0005829">
    <property type="term" value="C:cytosol"/>
    <property type="evidence" value="ECO:0007669"/>
    <property type="project" value="TreeGrafter"/>
</dbReference>
<dbReference type="OrthoDB" id="2420415at2759"/>
<dbReference type="InterPro" id="IPR028889">
    <property type="entry name" value="USP"/>
</dbReference>
<dbReference type="InterPro" id="IPR049407">
    <property type="entry name" value="Usp38-like_N"/>
</dbReference>